<evidence type="ECO:0000256" key="6">
    <source>
        <dbReference type="ARBA" id="ARBA00023136"/>
    </source>
</evidence>
<gene>
    <name evidence="10" type="ORF">BCL65_11263</name>
</gene>
<evidence type="ECO:0000256" key="3">
    <source>
        <dbReference type="ARBA" id="ARBA00022741"/>
    </source>
</evidence>
<feature type="domain" description="ABC transmembrane type-1" evidence="9">
    <location>
        <begin position="39"/>
        <end position="323"/>
    </location>
</feature>
<evidence type="ECO:0000256" key="5">
    <source>
        <dbReference type="ARBA" id="ARBA00022989"/>
    </source>
</evidence>
<evidence type="ECO:0000313" key="11">
    <source>
        <dbReference type="Proteomes" id="UP000239895"/>
    </source>
</evidence>
<dbReference type="PROSITE" id="PS00211">
    <property type="entry name" value="ABC_TRANSPORTER_1"/>
    <property type="match status" value="1"/>
</dbReference>
<dbReference type="Pfam" id="PF00664">
    <property type="entry name" value="ABC_membrane"/>
    <property type="match status" value="1"/>
</dbReference>
<evidence type="ECO:0000259" key="9">
    <source>
        <dbReference type="PROSITE" id="PS50929"/>
    </source>
</evidence>
<dbReference type="Gene3D" id="1.20.1560.10">
    <property type="entry name" value="ABC transporter type 1, transmembrane domain"/>
    <property type="match status" value="1"/>
</dbReference>
<keyword evidence="11" id="KW-1185">Reference proteome</keyword>
<protein>
    <submittedName>
        <fullName evidence="10">ATP-binding cassette subfamily B protein</fullName>
    </submittedName>
</protein>
<proteinExistence type="predicted"/>
<dbReference type="Pfam" id="PF00005">
    <property type="entry name" value="ABC_tran"/>
    <property type="match status" value="1"/>
</dbReference>
<evidence type="ECO:0000256" key="4">
    <source>
        <dbReference type="ARBA" id="ARBA00022840"/>
    </source>
</evidence>
<keyword evidence="2 7" id="KW-0812">Transmembrane</keyword>
<keyword evidence="4 10" id="KW-0067">ATP-binding</keyword>
<dbReference type="PANTHER" id="PTHR43394">
    <property type="entry name" value="ATP-DEPENDENT PERMEASE MDL1, MITOCHONDRIAL"/>
    <property type="match status" value="1"/>
</dbReference>
<dbReference type="GO" id="GO:0005524">
    <property type="term" value="F:ATP binding"/>
    <property type="evidence" value="ECO:0007669"/>
    <property type="project" value="UniProtKB-KW"/>
</dbReference>
<evidence type="ECO:0000256" key="1">
    <source>
        <dbReference type="ARBA" id="ARBA00004651"/>
    </source>
</evidence>
<sequence length="626" mass="66813">MGGPMRSYLQDASVRRRRLPRETLRRILAFARPYRGRLALFVLLLLVGAAAGAAVPLLFRRLIDVGIGDGQRDVVLAMAAAAAGLALLTAVLTLAERWVSAVVGEELIVDLRTGVYDHVQRMPLAFFSRARTGALVQRLNGDVLGAQQAFTSTLQTVVSNGLTIVFTLAAMFAMSWSLTLLALALLPAFVLPARWFGRRIAALAHRGYELDADAGQLMNERFNVAGAHLAKVFGDPEREAARYAEQARALRDVGVARALYSTWFRVGLTTLASVAIAVVYGVGGVQAIAGQLTVGTIVALTAYLGRLYGPLTAMSNVQVDVMTALVSFERVLEVLDLEPTVAEKPDAHDLRAAVATHGAGIELDAVTFRYPRADEISLASLESVATVRKDPVGATLHDVSFSVPAGSMVALVGPSGAGKTTLSQLVVRLYDPTTGAVRIAGQDLRDVTAASLRETVGVVSQEAHLFHDTVAGNLRFARHDATDDQLWHALEQARIGDLVARMPEGLETVVGDRGYRLSGGERQRLAIARLLLKAPDVVVLDEATAHLDSESEAAVQAALDEALAGRTSLVIAHRLSTVRAADSIVVLDDGVVVERGTHAELLASSGLYAELYRTQFADLDADRSGS</sequence>
<dbReference type="SMART" id="SM00382">
    <property type="entry name" value="AAA"/>
    <property type="match status" value="1"/>
</dbReference>
<feature type="transmembrane region" description="Helical" evidence="7">
    <location>
        <begin position="164"/>
        <end position="191"/>
    </location>
</feature>
<evidence type="ECO:0000256" key="2">
    <source>
        <dbReference type="ARBA" id="ARBA00022692"/>
    </source>
</evidence>
<feature type="transmembrane region" description="Helical" evidence="7">
    <location>
        <begin position="263"/>
        <end position="282"/>
    </location>
</feature>
<dbReference type="PANTHER" id="PTHR43394:SF1">
    <property type="entry name" value="ATP-BINDING CASSETTE SUB-FAMILY B MEMBER 10, MITOCHONDRIAL"/>
    <property type="match status" value="1"/>
</dbReference>
<reference evidence="10 11" key="1">
    <citation type="submission" date="2018-03" db="EMBL/GenBank/DDBJ databases">
        <title>Comparative analysis of microorganisms from saline springs in Andes Mountain Range, Colombia.</title>
        <authorList>
            <person name="Rubin E."/>
        </authorList>
    </citation>
    <scope>NUCLEOTIDE SEQUENCE [LARGE SCALE GENOMIC DNA]</scope>
    <source>
        <strain evidence="10 11">CG 23</strain>
    </source>
</reference>
<comment type="caution">
    <text evidence="10">The sequence shown here is derived from an EMBL/GenBank/DDBJ whole genome shotgun (WGS) entry which is preliminary data.</text>
</comment>
<dbReference type="InterPro" id="IPR003439">
    <property type="entry name" value="ABC_transporter-like_ATP-bd"/>
</dbReference>
<evidence type="ECO:0000256" key="7">
    <source>
        <dbReference type="SAM" id="Phobius"/>
    </source>
</evidence>
<keyword evidence="6 7" id="KW-0472">Membrane</keyword>
<dbReference type="InterPro" id="IPR036640">
    <property type="entry name" value="ABC1_TM_sf"/>
</dbReference>
<feature type="transmembrane region" description="Helical" evidence="7">
    <location>
        <begin position="288"/>
        <end position="305"/>
    </location>
</feature>
<evidence type="ECO:0000313" key="10">
    <source>
        <dbReference type="EMBL" id="PRZ03750.1"/>
    </source>
</evidence>
<dbReference type="PROSITE" id="PS50893">
    <property type="entry name" value="ABC_TRANSPORTER_2"/>
    <property type="match status" value="1"/>
</dbReference>
<dbReference type="SUPFAM" id="SSF52540">
    <property type="entry name" value="P-loop containing nucleoside triphosphate hydrolases"/>
    <property type="match status" value="1"/>
</dbReference>
<keyword evidence="5 7" id="KW-1133">Transmembrane helix</keyword>
<name>A0ABX5EA88_9MICO</name>
<dbReference type="InterPro" id="IPR017871">
    <property type="entry name" value="ABC_transporter-like_CS"/>
</dbReference>
<dbReference type="InterPro" id="IPR039421">
    <property type="entry name" value="Type_1_exporter"/>
</dbReference>
<comment type="subcellular location">
    <subcellularLocation>
        <location evidence="1">Cell membrane</location>
        <topology evidence="1">Multi-pass membrane protein</topology>
    </subcellularLocation>
</comment>
<dbReference type="EMBL" id="PVTX01000012">
    <property type="protein sequence ID" value="PRZ03750.1"/>
    <property type="molecule type" value="Genomic_DNA"/>
</dbReference>
<feature type="transmembrane region" description="Helical" evidence="7">
    <location>
        <begin position="74"/>
        <end position="95"/>
    </location>
</feature>
<dbReference type="Gene3D" id="3.40.50.300">
    <property type="entry name" value="P-loop containing nucleotide triphosphate hydrolases"/>
    <property type="match status" value="1"/>
</dbReference>
<dbReference type="InterPro" id="IPR003593">
    <property type="entry name" value="AAA+_ATPase"/>
</dbReference>
<dbReference type="Proteomes" id="UP000239895">
    <property type="component" value="Unassembled WGS sequence"/>
</dbReference>
<organism evidence="10 11">
    <name type="scientific">Isoptericola halotolerans</name>
    <dbReference type="NCBI Taxonomy" id="300560"/>
    <lineage>
        <taxon>Bacteria</taxon>
        <taxon>Bacillati</taxon>
        <taxon>Actinomycetota</taxon>
        <taxon>Actinomycetes</taxon>
        <taxon>Micrococcales</taxon>
        <taxon>Promicromonosporaceae</taxon>
        <taxon>Isoptericola</taxon>
    </lineage>
</organism>
<dbReference type="SUPFAM" id="SSF90123">
    <property type="entry name" value="ABC transporter transmembrane region"/>
    <property type="match status" value="1"/>
</dbReference>
<keyword evidence="3" id="KW-0547">Nucleotide-binding</keyword>
<dbReference type="CDD" id="cd18550">
    <property type="entry name" value="ABC_6TM_exporter_like"/>
    <property type="match status" value="1"/>
</dbReference>
<dbReference type="PROSITE" id="PS50929">
    <property type="entry name" value="ABC_TM1F"/>
    <property type="match status" value="1"/>
</dbReference>
<feature type="transmembrane region" description="Helical" evidence="7">
    <location>
        <begin position="38"/>
        <end position="62"/>
    </location>
</feature>
<feature type="domain" description="ABC transporter" evidence="8">
    <location>
        <begin position="379"/>
        <end position="614"/>
    </location>
</feature>
<accession>A0ABX5EA88</accession>
<dbReference type="InterPro" id="IPR011527">
    <property type="entry name" value="ABC1_TM_dom"/>
</dbReference>
<dbReference type="InterPro" id="IPR027417">
    <property type="entry name" value="P-loop_NTPase"/>
</dbReference>
<evidence type="ECO:0000259" key="8">
    <source>
        <dbReference type="PROSITE" id="PS50893"/>
    </source>
</evidence>